<dbReference type="CDD" id="cd06465">
    <property type="entry name" value="p23_hB-ind1_like"/>
    <property type="match status" value="1"/>
</dbReference>
<proteinExistence type="inferred from homology"/>
<organism evidence="4 5">
    <name type="scientific">Diutina rugosa</name>
    <name type="common">Yeast</name>
    <name type="synonym">Candida rugosa</name>
    <dbReference type="NCBI Taxonomy" id="5481"/>
    <lineage>
        <taxon>Eukaryota</taxon>
        <taxon>Fungi</taxon>
        <taxon>Dikarya</taxon>
        <taxon>Ascomycota</taxon>
        <taxon>Saccharomycotina</taxon>
        <taxon>Pichiomycetes</taxon>
        <taxon>Debaryomycetaceae</taxon>
        <taxon>Diutina</taxon>
    </lineage>
</organism>
<dbReference type="OMA" id="WWTKLLR"/>
<dbReference type="GO" id="GO:0005829">
    <property type="term" value="C:cytosol"/>
    <property type="evidence" value="ECO:0007669"/>
    <property type="project" value="TreeGrafter"/>
</dbReference>
<sequence>MAQDPETATVFHPVIKWAQRSNADDATKNLVFLTVEVMDPVDMKIDLTETSLSFEATGSESKVHYKFHIDFYQPIDEAESTYDTKVGSHVFFVLRKSVKQAEYWPRLTKDKLRHPSIKTDFDKWVDEDEQDEHRADDDDMLAGMGGAGAGAGGMDFSQLMAGMGGAGGPGGAGGAGPSQADLMKLMSQMGQAGGDNADGDLSNLASTLGKAGGDEKEEEAAEEK</sequence>
<dbReference type="GO" id="GO:0005634">
    <property type="term" value="C:nucleus"/>
    <property type="evidence" value="ECO:0007669"/>
    <property type="project" value="TreeGrafter"/>
</dbReference>
<gene>
    <name evidence="4" type="ORF">DIURU_000688</name>
</gene>
<evidence type="ECO:0000259" key="3">
    <source>
        <dbReference type="PROSITE" id="PS51203"/>
    </source>
</evidence>
<name>A0A642UYF9_DIURU</name>
<feature type="compositionally biased region" description="Acidic residues" evidence="2">
    <location>
        <begin position="215"/>
        <end position="224"/>
    </location>
</feature>
<dbReference type="GO" id="GO:0006457">
    <property type="term" value="P:protein folding"/>
    <property type="evidence" value="ECO:0007669"/>
    <property type="project" value="TreeGrafter"/>
</dbReference>
<dbReference type="RefSeq" id="XP_034014355.1">
    <property type="nucleotide sequence ID" value="XM_034158963.1"/>
</dbReference>
<dbReference type="Gene3D" id="2.60.40.790">
    <property type="match status" value="1"/>
</dbReference>
<dbReference type="FunFam" id="2.60.40.790:FF:000013">
    <property type="entry name" value="Very-long-chain (3R)-3-hydroxyacyl-CoA dehydratase"/>
    <property type="match status" value="1"/>
</dbReference>
<feature type="domain" description="CS" evidence="3">
    <location>
        <begin position="10"/>
        <end position="108"/>
    </location>
</feature>
<dbReference type="AlphaFoldDB" id="A0A642UYF9"/>
<dbReference type="OrthoDB" id="1564555at2759"/>
<dbReference type="InterPro" id="IPR045250">
    <property type="entry name" value="p23-like"/>
</dbReference>
<dbReference type="InterPro" id="IPR007052">
    <property type="entry name" value="CS_dom"/>
</dbReference>
<comment type="caution">
    <text evidence="4">The sequence shown here is derived from an EMBL/GenBank/DDBJ whole genome shotgun (WGS) entry which is preliminary data.</text>
</comment>
<evidence type="ECO:0000256" key="1">
    <source>
        <dbReference type="ARBA" id="ARBA00025733"/>
    </source>
</evidence>
<dbReference type="PROSITE" id="PS51203">
    <property type="entry name" value="CS"/>
    <property type="match status" value="1"/>
</dbReference>
<dbReference type="GO" id="GO:0051087">
    <property type="term" value="F:protein-folding chaperone binding"/>
    <property type="evidence" value="ECO:0007669"/>
    <property type="project" value="TreeGrafter"/>
</dbReference>
<keyword evidence="5" id="KW-1185">Reference proteome</keyword>
<dbReference type="VEuPathDB" id="FungiDB:DIURU_000688"/>
<protein>
    <recommendedName>
        <fullName evidence="3">CS domain-containing protein</fullName>
    </recommendedName>
</protein>
<dbReference type="GO" id="GO:0051879">
    <property type="term" value="F:Hsp90 protein binding"/>
    <property type="evidence" value="ECO:0007669"/>
    <property type="project" value="InterPro"/>
</dbReference>
<dbReference type="SUPFAM" id="SSF49764">
    <property type="entry name" value="HSP20-like chaperones"/>
    <property type="match status" value="1"/>
</dbReference>
<evidence type="ECO:0000313" key="5">
    <source>
        <dbReference type="Proteomes" id="UP000449547"/>
    </source>
</evidence>
<reference evidence="4 5" key="1">
    <citation type="submission" date="2019-07" db="EMBL/GenBank/DDBJ databases">
        <title>Genome assembly of two rare yeast pathogens: Diutina rugosa and Trichomonascus ciferrii.</title>
        <authorList>
            <person name="Mixao V."/>
            <person name="Saus E."/>
            <person name="Hansen A."/>
            <person name="Lass-Flor C."/>
            <person name="Gabaldon T."/>
        </authorList>
    </citation>
    <scope>NUCLEOTIDE SEQUENCE [LARGE SCALE GENOMIC DNA]</scope>
    <source>
        <strain evidence="4 5">CBS 613</strain>
    </source>
</reference>
<dbReference type="PANTHER" id="PTHR22932">
    <property type="entry name" value="TELOMERASE-BINDING PROTEIN P23 HSP90 CO-CHAPERONE"/>
    <property type="match status" value="1"/>
</dbReference>
<evidence type="ECO:0000256" key="2">
    <source>
        <dbReference type="SAM" id="MobiDB-lite"/>
    </source>
</evidence>
<dbReference type="PANTHER" id="PTHR22932:SF1">
    <property type="entry name" value="CO-CHAPERONE PROTEIN DAF-41"/>
    <property type="match status" value="1"/>
</dbReference>
<feature type="compositionally biased region" description="Gly residues" evidence="2">
    <location>
        <begin position="167"/>
        <end position="176"/>
    </location>
</feature>
<feature type="region of interest" description="Disordered" evidence="2">
    <location>
        <begin position="167"/>
        <end position="224"/>
    </location>
</feature>
<comment type="similarity">
    <text evidence="1">Belongs to the p23/wos2 family.</text>
</comment>
<dbReference type="GeneID" id="54779341"/>
<dbReference type="GO" id="GO:0051131">
    <property type="term" value="P:chaperone-mediated protein complex assembly"/>
    <property type="evidence" value="ECO:0007669"/>
    <property type="project" value="TreeGrafter"/>
</dbReference>
<accession>A0A642UYF9</accession>
<dbReference type="Proteomes" id="UP000449547">
    <property type="component" value="Unassembled WGS sequence"/>
</dbReference>
<dbReference type="InterPro" id="IPR008978">
    <property type="entry name" value="HSP20-like_chaperone"/>
</dbReference>
<dbReference type="EMBL" id="SWFT01000027">
    <property type="protein sequence ID" value="KAA8907004.1"/>
    <property type="molecule type" value="Genomic_DNA"/>
</dbReference>
<evidence type="ECO:0000313" key="4">
    <source>
        <dbReference type="EMBL" id="KAA8907004.1"/>
    </source>
</evidence>